<name>A0A1L7RGW5_STASA</name>
<dbReference type="EMBL" id="LN795824">
    <property type="protein sequence ID" value="CEO43717.1"/>
    <property type="molecule type" value="Genomic_DNA"/>
</dbReference>
<proteinExistence type="predicted"/>
<gene>
    <name evidence="1" type="primary">ORF_o15</name>
</gene>
<dbReference type="SUPFAM" id="SSF69118">
    <property type="entry name" value="AhpD-like"/>
    <property type="match status" value="1"/>
</dbReference>
<sequence>MDNQGVIIMALIQLSENGTTPFQKLLGYNKDIMLSWSNLSESLETDNQLSSDLKEEIRSMLAQNHGCAYCKAKGKPSGKFTDEKSMICLGFVDVYMKLGTEIPDYILQTLNDHLTEAEMSELIAFITFTTCQQYFGAIMKLEV</sequence>
<accession>A0A1L7RGW5</accession>
<organism evidence="1">
    <name type="scientific">Staphylococcus saprophyticus</name>
    <dbReference type="NCBI Taxonomy" id="29385"/>
    <lineage>
        <taxon>Bacteria</taxon>
        <taxon>Bacillati</taxon>
        <taxon>Bacillota</taxon>
        <taxon>Bacilli</taxon>
        <taxon>Bacillales</taxon>
        <taxon>Staphylococcaceae</taxon>
        <taxon>Staphylococcus</taxon>
    </lineage>
</organism>
<reference evidence="1" key="1">
    <citation type="submission" date="2015-01" db="EMBL/GenBank/DDBJ databases">
        <title>Novel erm(44)-related macrolide-lincosamide-streptogramin B resistance gene in Staphylococcus saprophyticus.</title>
        <authorList>
            <person name="Wendlandt S."/>
            <person name="Hess S."/>
            <person name="Li J."/>
            <person name="Kadlec K."/>
            <person name="Wang Y."/>
            <person name="Fessler A.T."/>
            <person name="Schwarz S."/>
            <person name="Gallert C."/>
        </authorList>
    </citation>
    <scope>NUCLEOTIDE SEQUENCE</scope>
    <source>
        <strain evidence="1">Ab-7</strain>
    </source>
</reference>
<evidence type="ECO:0008006" key="2">
    <source>
        <dbReference type="Google" id="ProtNLM"/>
    </source>
</evidence>
<protein>
    <recommendedName>
        <fullName evidence="2">Carboxymuconolactone decarboxylase family protein</fullName>
    </recommendedName>
</protein>
<dbReference type="InterPro" id="IPR029032">
    <property type="entry name" value="AhpD-like"/>
</dbReference>
<dbReference type="Gene3D" id="1.20.1290.10">
    <property type="entry name" value="AhpD-like"/>
    <property type="match status" value="1"/>
</dbReference>
<evidence type="ECO:0000313" key="1">
    <source>
        <dbReference type="EMBL" id="CEO43717.1"/>
    </source>
</evidence>
<dbReference type="AlphaFoldDB" id="A0A1L7RGW5"/>